<reference evidence="3 4" key="1">
    <citation type="journal article" date="2005" name="Int. J. Syst. Evol. Microbiol.">
        <title>Nitrincola lacisaponensis gen. nov., sp. nov., a novel alkaliphilic bacterium isolated from an alkaline, saline lake.</title>
        <authorList>
            <person name="Dimitriu P.A."/>
            <person name="Shukla S.K."/>
            <person name="Conradt J."/>
            <person name="Marquez M.C."/>
            <person name="Ventosa A."/>
            <person name="Maglia A."/>
            <person name="Peyton B.M."/>
            <person name="Pinkart H.C."/>
            <person name="Mormile M.R."/>
        </authorList>
    </citation>
    <scope>NUCLEOTIDE SEQUENCE [LARGE SCALE GENOMIC DNA]</scope>
    <source>
        <strain evidence="3 4">4CA</strain>
    </source>
</reference>
<dbReference type="InterPro" id="IPR038484">
    <property type="entry name" value="MucB/RseB_C_sf"/>
</dbReference>
<dbReference type="Gene3D" id="1.10.10.880">
    <property type="entry name" value="Anti sigma-E protein RseA, N-terminal domain"/>
    <property type="match status" value="1"/>
</dbReference>
<dbReference type="SUPFAM" id="SSF89069">
    <property type="entry name" value="N-terminal, cytoplasmic domain of anti-sigmaE factor RseA"/>
    <property type="match status" value="1"/>
</dbReference>
<evidence type="ECO:0000259" key="2">
    <source>
        <dbReference type="Pfam" id="PF17188"/>
    </source>
</evidence>
<dbReference type="Gene3D" id="3.30.200.100">
    <property type="entry name" value="MucB/RseB, C-terminal domain"/>
    <property type="match status" value="1"/>
</dbReference>
<protein>
    <submittedName>
        <fullName evidence="3">Sigma factor RpoE negative regulatory protein RseA</fullName>
    </submittedName>
</protein>
<dbReference type="STRING" id="267850.ADINL_2021"/>
<sequence length="281" mass="30703">MSEHKESLSALMDGEANELELRRLLKQTEDNNELSDSWQRYHLASALMKREPVSFPSPDFSQRVMQSLDQDMPSDAVSMQSAGAEAASPVSGMMRSLISMAVAASVTAVVILGPGWLTQDTPRVQTPAVASATVSDSIQRNQLAQPVTFGQRSLSSNYSGSLFQDDDMIRAPANMQRYIDQHLAMVEPRPLQWGLAWLPEGYQNIRHESTRAGEVMVFSNGHKAFSVSVEKLGLQSMPEGVTDAGNFIALGKATEDRFVTVVGDMPIMVAERIAAAVTQSR</sequence>
<dbReference type="Pfam" id="PF17188">
    <property type="entry name" value="MucB_RseB_C"/>
    <property type="match status" value="1"/>
</dbReference>
<dbReference type="RefSeq" id="WP_051632711.1">
    <property type="nucleotide sequence ID" value="NZ_JMSZ01000030.1"/>
</dbReference>
<dbReference type="Proteomes" id="UP000027318">
    <property type="component" value="Unassembled WGS sequence"/>
</dbReference>
<proteinExistence type="predicted"/>
<dbReference type="Pfam" id="PF03872">
    <property type="entry name" value="RseA_N"/>
    <property type="match status" value="1"/>
</dbReference>
<dbReference type="OrthoDB" id="5734981at2"/>
<dbReference type="AlphaFoldDB" id="A0A063Y4Y4"/>
<dbReference type="PANTHER" id="PTHR38104:SF1">
    <property type="entry name" value="ANTI-SIGMA-E FACTOR RSEA"/>
    <property type="match status" value="1"/>
</dbReference>
<dbReference type="InterPro" id="IPR052383">
    <property type="entry name" value="Anti-sigma-E_RseA-like"/>
</dbReference>
<keyword evidence="4" id="KW-1185">Reference proteome</keyword>
<dbReference type="EMBL" id="JMSZ01000030">
    <property type="protein sequence ID" value="KDE39567.1"/>
    <property type="molecule type" value="Genomic_DNA"/>
</dbReference>
<dbReference type="InterPro" id="IPR033436">
    <property type="entry name" value="MucB/RseB_C"/>
</dbReference>
<dbReference type="GO" id="GO:0016989">
    <property type="term" value="F:sigma factor antagonist activity"/>
    <property type="evidence" value="ECO:0007669"/>
    <property type="project" value="InterPro"/>
</dbReference>
<dbReference type="InterPro" id="IPR036147">
    <property type="entry name" value="Anti-sigma_E_RseA_N_sf"/>
</dbReference>
<evidence type="ECO:0000259" key="1">
    <source>
        <dbReference type="Pfam" id="PF03872"/>
    </source>
</evidence>
<feature type="domain" description="MucB/RseB C-terminal" evidence="2">
    <location>
        <begin position="190"/>
        <end position="277"/>
    </location>
</feature>
<organism evidence="3 4">
    <name type="scientific">Nitrincola lacisaponensis</name>
    <dbReference type="NCBI Taxonomy" id="267850"/>
    <lineage>
        <taxon>Bacteria</taxon>
        <taxon>Pseudomonadati</taxon>
        <taxon>Pseudomonadota</taxon>
        <taxon>Gammaproteobacteria</taxon>
        <taxon>Oceanospirillales</taxon>
        <taxon>Oceanospirillaceae</taxon>
        <taxon>Nitrincola</taxon>
    </lineage>
</organism>
<accession>A0A063Y4Y4</accession>
<dbReference type="CDD" id="cd16328">
    <property type="entry name" value="RseA_N"/>
    <property type="match status" value="1"/>
</dbReference>
<name>A0A063Y4Y4_9GAMM</name>
<dbReference type="PANTHER" id="PTHR38104">
    <property type="match status" value="1"/>
</dbReference>
<evidence type="ECO:0000313" key="3">
    <source>
        <dbReference type="EMBL" id="KDE39567.1"/>
    </source>
</evidence>
<feature type="domain" description="Anti sigma-E protein RseA N-terminal" evidence="1">
    <location>
        <begin position="5"/>
        <end position="78"/>
    </location>
</feature>
<comment type="caution">
    <text evidence="3">The sequence shown here is derived from an EMBL/GenBank/DDBJ whole genome shotgun (WGS) entry which is preliminary data.</text>
</comment>
<dbReference type="InterPro" id="IPR005572">
    <property type="entry name" value="Anti-sigma_E_RseA_N"/>
</dbReference>
<gene>
    <name evidence="3" type="ORF">ADINL_2021</name>
</gene>
<evidence type="ECO:0000313" key="4">
    <source>
        <dbReference type="Proteomes" id="UP000027318"/>
    </source>
</evidence>